<organism evidence="2 3">
    <name type="scientific">Dokdonella fugitiva</name>
    <dbReference type="NCBI Taxonomy" id="328517"/>
    <lineage>
        <taxon>Bacteria</taxon>
        <taxon>Pseudomonadati</taxon>
        <taxon>Pseudomonadota</taxon>
        <taxon>Gammaproteobacteria</taxon>
        <taxon>Lysobacterales</taxon>
        <taxon>Rhodanobacteraceae</taxon>
        <taxon>Dokdonella</taxon>
    </lineage>
</organism>
<protein>
    <submittedName>
        <fullName evidence="2">Uncharacterized protein</fullName>
    </submittedName>
</protein>
<comment type="caution">
    <text evidence="2">The sequence shown here is derived from an EMBL/GenBank/DDBJ whole genome shotgun (WGS) entry which is preliminary data.</text>
</comment>
<keyword evidence="1" id="KW-0732">Signal</keyword>
<name>A0A839EY48_9GAMM</name>
<keyword evidence="3" id="KW-1185">Reference proteome</keyword>
<gene>
    <name evidence="2" type="ORF">FHW12_000843</name>
</gene>
<feature type="chain" id="PRO_5032834519" evidence="1">
    <location>
        <begin position="29"/>
        <end position="68"/>
    </location>
</feature>
<proteinExistence type="predicted"/>
<feature type="signal peptide" evidence="1">
    <location>
        <begin position="1"/>
        <end position="28"/>
    </location>
</feature>
<dbReference type="EMBL" id="JACGXL010000001">
    <property type="protein sequence ID" value="MBA8886652.1"/>
    <property type="molecule type" value="Genomic_DNA"/>
</dbReference>
<reference evidence="2 3" key="1">
    <citation type="submission" date="2020-07" db="EMBL/GenBank/DDBJ databases">
        <title>Genomic Encyclopedia of Type Strains, Phase IV (KMG-V): Genome sequencing to study the core and pangenomes of soil and plant-associated prokaryotes.</title>
        <authorList>
            <person name="Whitman W."/>
        </authorList>
    </citation>
    <scope>NUCLEOTIDE SEQUENCE [LARGE SCALE GENOMIC DNA]</scope>
    <source>
        <strain evidence="2 3">RH2WT43</strain>
    </source>
</reference>
<evidence type="ECO:0000313" key="2">
    <source>
        <dbReference type="EMBL" id="MBA8886652.1"/>
    </source>
</evidence>
<sequence length="68" mass="6959">MKKLLGAMRVRTVLFGLVLGLSAASAWALPPGGGGGGHVCMIDPADTGHYLSCLNWLPASVCCAIYGL</sequence>
<dbReference type="AlphaFoldDB" id="A0A839EY48"/>
<evidence type="ECO:0000313" key="3">
    <source>
        <dbReference type="Proteomes" id="UP000550401"/>
    </source>
</evidence>
<accession>A0A839EY48</accession>
<dbReference type="Proteomes" id="UP000550401">
    <property type="component" value="Unassembled WGS sequence"/>
</dbReference>
<evidence type="ECO:0000256" key="1">
    <source>
        <dbReference type="SAM" id="SignalP"/>
    </source>
</evidence>
<dbReference type="RefSeq" id="WP_182529715.1">
    <property type="nucleotide sequence ID" value="NZ_JACGXL010000001.1"/>
</dbReference>